<dbReference type="Gene3D" id="2.60.40.420">
    <property type="entry name" value="Cupredoxins - blue copper proteins"/>
    <property type="match status" value="1"/>
</dbReference>
<dbReference type="AlphaFoldDB" id="A0A672VBQ4"/>
<name>A0A672VBQ4_STRHB</name>
<organism evidence="4 5">
    <name type="scientific">Strigops habroptila</name>
    <name type="common">Kakapo</name>
    <dbReference type="NCBI Taxonomy" id="2489341"/>
    <lineage>
        <taxon>Eukaryota</taxon>
        <taxon>Metazoa</taxon>
        <taxon>Chordata</taxon>
        <taxon>Craniata</taxon>
        <taxon>Vertebrata</taxon>
        <taxon>Euteleostomi</taxon>
        <taxon>Archelosauria</taxon>
        <taxon>Archosauria</taxon>
        <taxon>Dinosauria</taxon>
        <taxon>Saurischia</taxon>
        <taxon>Theropoda</taxon>
        <taxon>Coelurosauria</taxon>
        <taxon>Aves</taxon>
        <taxon>Neognathae</taxon>
        <taxon>Neoaves</taxon>
        <taxon>Telluraves</taxon>
        <taxon>Australaves</taxon>
        <taxon>Psittaciformes</taxon>
        <taxon>Psittacidae</taxon>
        <taxon>Strigops</taxon>
    </lineage>
</organism>
<evidence type="ECO:0000313" key="5">
    <source>
        <dbReference type="Proteomes" id="UP000472266"/>
    </source>
</evidence>
<feature type="domain" description="Plastocyanin-like" evidence="3">
    <location>
        <begin position="7"/>
        <end position="46"/>
    </location>
</feature>
<dbReference type="InParanoid" id="A0A672VBQ4"/>
<dbReference type="GO" id="GO:0005507">
    <property type="term" value="F:copper ion binding"/>
    <property type="evidence" value="ECO:0007669"/>
    <property type="project" value="InterPro"/>
</dbReference>
<sequence>RHSHKVYRADVFDLFPGTFQTVEMSPENPGTWLLHCHVTDHIHAGMEFWHPAIFHGLILMSGGQNVASCPIILASALLLRKQN</sequence>
<keyword evidence="5" id="KW-1185">Reference proteome</keyword>
<reference evidence="4 5" key="1">
    <citation type="submission" date="2019-11" db="EMBL/GenBank/DDBJ databases">
        <title>Strigops habroptila (kakapo) genome, bStrHab1, primary haplotype, v2.</title>
        <authorList>
            <person name="Jarvis E.D."/>
            <person name="Howard J."/>
            <person name="Rhie A."/>
            <person name="Phillippy A."/>
            <person name="Korlach J."/>
            <person name="Digby A."/>
            <person name="Iorns D."/>
            <person name="Eason D."/>
            <person name="Robertson B."/>
            <person name="Raemaekers T."/>
            <person name="Howe K."/>
            <person name="Lewin H."/>
            <person name="Damas J."/>
            <person name="Hastie A."/>
            <person name="Tracey A."/>
            <person name="Chow W."/>
            <person name="Fedrigo O."/>
        </authorList>
    </citation>
    <scope>NUCLEOTIDE SEQUENCE [LARGE SCALE GENOMIC DNA]</scope>
</reference>
<protein>
    <recommendedName>
        <fullName evidence="1">ferroxidase</fullName>
        <ecNumber evidence="1">1.16.3.1</ecNumber>
    </recommendedName>
</protein>
<evidence type="ECO:0000259" key="3">
    <source>
        <dbReference type="Pfam" id="PF07731"/>
    </source>
</evidence>
<keyword evidence="2" id="KW-0479">Metal-binding</keyword>
<accession>A0A672VBQ4</accession>
<dbReference type="Proteomes" id="UP000472266">
    <property type="component" value="Chromosome 9"/>
</dbReference>
<dbReference type="SUPFAM" id="SSF49503">
    <property type="entry name" value="Cupredoxins"/>
    <property type="match status" value="1"/>
</dbReference>
<dbReference type="InterPro" id="IPR011706">
    <property type="entry name" value="Cu-oxidase_C"/>
</dbReference>
<evidence type="ECO:0000313" key="4">
    <source>
        <dbReference type="Ensembl" id="ENSSHBP00005024954.1"/>
    </source>
</evidence>
<dbReference type="PROSITE" id="PS00080">
    <property type="entry name" value="MULTICOPPER_OXIDASE2"/>
    <property type="match status" value="1"/>
</dbReference>
<dbReference type="GeneTree" id="ENSGT00940000174919"/>
<dbReference type="InterPro" id="IPR008972">
    <property type="entry name" value="Cupredoxin"/>
</dbReference>
<dbReference type="Ensembl" id="ENSSHBT00005029683.1">
    <property type="protein sequence ID" value="ENSSHBP00005024954.1"/>
    <property type="gene ID" value="ENSSHBG00005020747.1"/>
</dbReference>
<reference evidence="4" key="3">
    <citation type="submission" date="2025-09" db="UniProtKB">
        <authorList>
            <consortium name="Ensembl"/>
        </authorList>
    </citation>
    <scope>IDENTIFICATION</scope>
</reference>
<evidence type="ECO:0000256" key="2">
    <source>
        <dbReference type="ARBA" id="ARBA00022723"/>
    </source>
</evidence>
<dbReference type="EC" id="1.16.3.1" evidence="1"/>
<dbReference type="InterPro" id="IPR002355">
    <property type="entry name" value="Cu_oxidase_Cu_BS"/>
</dbReference>
<proteinExistence type="predicted"/>
<dbReference type="Pfam" id="PF07731">
    <property type="entry name" value="Cu-oxidase_2"/>
    <property type="match status" value="1"/>
</dbReference>
<reference evidence="4" key="2">
    <citation type="submission" date="2025-08" db="UniProtKB">
        <authorList>
            <consortium name="Ensembl"/>
        </authorList>
    </citation>
    <scope>IDENTIFICATION</scope>
</reference>
<evidence type="ECO:0000256" key="1">
    <source>
        <dbReference type="ARBA" id="ARBA00013107"/>
    </source>
</evidence>
<dbReference type="GO" id="GO:0004322">
    <property type="term" value="F:ferroxidase activity"/>
    <property type="evidence" value="ECO:0007669"/>
    <property type="project" value="UniProtKB-EC"/>
</dbReference>